<dbReference type="InterPro" id="IPR005946">
    <property type="entry name" value="Rib-P_diPkinase"/>
</dbReference>
<dbReference type="GO" id="GO:0002189">
    <property type="term" value="C:ribose phosphate diphosphokinase complex"/>
    <property type="evidence" value="ECO:0007669"/>
    <property type="project" value="TreeGrafter"/>
</dbReference>
<protein>
    <recommendedName>
        <fullName evidence="1">ribose-phosphate diphosphokinase</fullName>
        <ecNumber evidence="1">2.7.6.1</ecNumber>
    </recommendedName>
</protein>
<sequence>MTVPEQVNTIVLHHSATSNVAGELALSLGAPVFTVHTKRFPDGTANVRLPTEVRGKNVILVADTRPDSAIIKLLLLQAALQRGGAARIDTVIPYYAYARQDRRACKEGQPVAAEVFAQLIGQTTNRVVVVEPHNQSFMGCFGESAVSASPIREIAEHLESFGVGFVLAPDEGALPRAKEVAEILGVPFDHLDKKRVSPTEVRIVPKELKVQGLRVAVLDDMISGGDTTAAAITELKRQGADRVVAACVHGLFLGDALDKLRVAGCNRVVATNTVAVVPYGKVSCVPAIVRALQEGQK</sequence>
<comment type="caution">
    <text evidence="11">The sequence shown here is derived from an EMBL/GenBank/DDBJ whole genome shotgun (WGS) entry which is preliminary data.</text>
</comment>
<keyword evidence="3 8" id="KW-0545">Nucleotide biosynthesis</keyword>
<dbReference type="AlphaFoldDB" id="A0A1G1Z6S9"/>
<dbReference type="Gene3D" id="3.40.50.2020">
    <property type="match status" value="2"/>
</dbReference>
<comment type="catalytic activity">
    <reaction evidence="7">
        <text>D-ribose 5-phosphate + ATP = 5-phospho-alpha-D-ribose 1-diphosphate + AMP + H(+)</text>
        <dbReference type="Rhea" id="RHEA:15609"/>
        <dbReference type="ChEBI" id="CHEBI:15378"/>
        <dbReference type="ChEBI" id="CHEBI:30616"/>
        <dbReference type="ChEBI" id="CHEBI:58017"/>
        <dbReference type="ChEBI" id="CHEBI:78346"/>
        <dbReference type="ChEBI" id="CHEBI:456215"/>
        <dbReference type="EC" id="2.7.6.1"/>
    </reaction>
</comment>
<dbReference type="Proteomes" id="UP000178744">
    <property type="component" value="Unassembled WGS sequence"/>
</dbReference>
<dbReference type="SUPFAM" id="SSF53271">
    <property type="entry name" value="PRTase-like"/>
    <property type="match status" value="2"/>
</dbReference>
<dbReference type="STRING" id="1797690.A3B23_03755"/>
<dbReference type="PANTHER" id="PTHR10210">
    <property type="entry name" value="RIBOSE-PHOSPHATE DIPHOSPHOKINASE FAMILY MEMBER"/>
    <property type="match status" value="1"/>
</dbReference>
<evidence type="ECO:0000259" key="10">
    <source>
        <dbReference type="Pfam" id="PF13793"/>
    </source>
</evidence>
<evidence type="ECO:0000256" key="3">
    <source>
        <dbReference type="ARBA" id="ARBA00022727"/>
    </source>
</evidence>
<dbReference type="InterPro" id="IPR000836">
    <property type="entry name" value="PRTase_dom"/>
</dbReference>
<evidence type="ECO:0000256" key="2">
    <source>
        <dbReference type="ARBA" id="ARBA00022679"/>
    </source>
</evidence>
<dbReference type="EMBL" id="MHIY01000025">
    <property type="protein sequence ID" value="OGY59377.1"/>
    <property type="molecule type" value="Genomic_DNA"/>
</dbReference>
<name>A0A1G1Z6S9_9BACT</name>
<dbReference type="Pfam" id="PF00156">
    <property type="entry name" value="Pribosyltran"/>
    <property type="match status" value="1"/>
</dbReference>
<dbReference type="Pfam" id="PF13793">
    <property type="entry name" value="Pribosyltran_N"/>
    <property type="match status" value="1"/>
</dbReference>
<dbReference type="NCBIfam" id="TIGR01251">
    <property type="entry name" value="ribP_PPkin"/>
    <property type="match status" value="1"/>
</dbReference>
<dbReference type="GO" id="GO:0005737">
    <property type="term" value="C:cytoplasm"/>
    <property type="evidence" value="ECO:0007669"/>
    <property type="project" value="TreeGrafter"/>
</dbReference>
<evidence type="ECO:0000313" key="12">
    <source>
        <dbReference type="Proteomes" id="UP000178744"/>
    </source>
</evidence>
<dbReference type="SMART" id="SM01400">
    <property type="entry name" value="Pribosyltran_N"/>
    <property type="match status" value="1"/>
</dbReference>
<accession>A0A1G1Z6S9</accession>
<evidence type="ECO:0000256" key="1">
    <source>
        <dbReference type="ARBA" id="ARBA00013247"/>
    </source>
</evidence>
<dbReference type="GO" id="GO:0000287">
    <property type="term" value="F:magnesium ion binding"/>
    <property type="evidence" value="ECO:0007669"/>
    <property type="project" value="InterPro"/>
</dbReference>
<dbReference type="InterPro" id="IPR029099">
    <property type="entry name" value="Pribosyltran_N"/>
</dbReference>
<dbReference type="CDD" id="cd06223">
    <property type="entry name" value="PRTases_typeI"/>
    <property type="match status" value="1"/>
</dbReference>
<evidence type="ECO:0000256" key="5">
    <source>
        <dbReference type="ARBA" id="ARBA00022777"/>
    </source>
</evidence>
<proteinExistence type="inferred from homology"/>
<organism evidence="11 12">
    <name type="scientific">Candidatus Colwellbacteria bacterium RIFCSPLOWO2_01_FULL_48_10</name>
    <dbReference type="NCBI Taxonomy" id="1797690"/>
    <lineage>
        <taxon>Bacteria</taxon>
        <taxon>Candidatus Colwelliibacteriota</taxon>
    </lineage>
</organism>
<dbReference type="FunFam" id="3.40.50.2020:FF:000014">
    <property type="entry name" value="Ribose-phosphate pyrophosphokinase 1"/>
    <property type="match status" value="1"/>
</dbReference>
<evidence type="ECO:0000256" key="7">
    <source>
        <dbReference type="ARBA" id="ARBA00049535"/>
    </source>
</evidence>
<gene>
    <name evidence="11" type="ORF">A3B23_03755</name>
</gene>
<dbReference type="GO" id="GO:0016301">
    <property type="term" value="F:kinase activity"/>
    <property type="evidence" value="ECO:0007669"/>
    <property type="project" value="UniProtKB-KW"/>
</dbReference>
<dbReference type="GO" id="GO:0006164">
    <property type="term" value="P:purine nucleotide biosynthetic process"/>
    <property type="evidence" value="ECO:0007669"/>
    <property type="project" value="TreeGrafter"/>
</dbReference>
<keyword evidence="6" id="KW-0067">ATP-binding</keyword>
<keyword evidence="2" id="KW-0808">Transferase</keyword>
<dbReference type="EC" id="2.7.6.1" evidence="1"/>
<dbReference type="GO" id="GO:0006015">
    <property type="term" value="P:5-phosphoribose 1-diphosphate biosynthetic process"/>
    <property type="evidence" value="ECO:0007669"/>
    <property type="project" value="TreeGrafter"/>
</dbReference>
<dbReference type="GO" id="GO:0005524">
    <property type="term" value="F:ATP binding"/>
    <property type="evidence" value="ECO:0007669"/>
    <property type="project" value="UniProtKB-KW"/>
</dbReference>
<dbReference type="InterPro" id="IPR029057">
    <property type="entry name" value="PRTase-like"/>
</dbReference>
<keyword evidence="4" id="KW-0547">Nucleotide-binding</keyword>
<feature type="domain" description="Ribose-phosphate pyrophosphokinase N-terminal" evidence="10">
    <location>
        <begin position="11"/>
        <end position="121"/>
    </location>
</feature>
<evidence type="ECO:0000256" key="4">
    <source>
        <dbReference type="ARBA" id="ARBA00022741"/>
    </source>
</evidence>
<evidence type="ECO:0000313" key="11">
    <source>
        <dbReference type="EMBL" id="OGY59377.1"/>
    </source>
</evidence>
<evidence type="ECO:0000256" key="8">
    <source>
        <dbReference type="RuleBase" id="RU004324"/>
    </source>
</evidence>
<evidence type="ECO:0000259" key="9">
    <source>
        <dbReference type="Pfam" id="PF00156"/>
    </source>
</evidence>
<comment type="similarity">
    <text evidence="8">Belongs to the ribose-phosphate pyrophosphokinase family.</text>
</comment>
<dbReference type="PANTHER" id="PTHR10210:SF32">
    <property type="entry name" value="RIBOSE-PHOSPHATE PYROPHOSPHOKINASE 2"/>
    <property type="match status" value="1"/>
</dbReference>
<evidence type="ECO:0000256" key="6">
    <source>
        <dbReference type="ARBA" id="ARBA00022840"/>
    </source>
</evidence>
<dbReference type="GO" id="GO:0004749">
    <property type="term" value="F:ribose phosphate diphosphokinase activity"/>
    <property type="evidence" value="ECO:0007669"/>
    <property type="project" value="UniProtKB-EC"/>
</dbReference>
<reference evidence="11 12" key="1">
    <citation type="journal article" date="2016" name="Nat. Commun.">
        <title>Thousands of microbial genomes shed light on interconnected biogeochemical processes in an aquifer system.</title>
        <authorList>
            <person name="Anantharaman K."/>
            <person name="Brown C.T."/>
            <person name="Hug L.A."/>
            <person name="Sharon I."/>
            <person name="Castelle C.J."/>
            <person name="Probst A.J."/>
            <person name="Thomas B.C."/>
            <person name="Singh A."/>
            <person name="Wilkins M.J."/>
            <person name="Karaoz U."/>
            <person name="Brodie E.L."/>
            <person name="Williams K.H."/>
            <person name="Hubbard S.S."/>
            <person name="Banfield J.F."/>
        </authorList>
    </citation>
    <scope>NUCLEOTIDE SEQUENCE [LARGE SCALE GENOMIC DNA]</scope>
</reference>
<keyword evidence="5" id="KW-0418">Kinase</keyword>
<feature type="domain" description="Phosphoribosyltransferase" evidence="9">
    <location>
        <begin position="165"/>
        <end position="249"/>
    </location>
</feature>